<dbReference type="InterPro" id="IPR050109">
    <property type="entry name" value="HTH-type_TetR-like_transc_reg"/>
</dbReference>
<evidence type="ECO:0000256" key="2">
    <source>
        <dbReference type="ARBA" id="ARBA00023125"/>
    </source>
</evidence>
<dbReference type="GO" id="GO:0003700">
    <property type="term" value="F:DNA-binding transcription factor activity"/>
    <property type="evidence" value="ECO:0007669"/>
    <property type="project" value="TreeGrafter"/>
</dbReference>
<evidence type="ECO:0000313" key="7">
    <source>
        <dbReference type="Proteomes" id="UP000272474"/>
    </source>
</evidence>
<gene>
    <name evidence="6" type="ORF">D7294_18550</name>
</gene>
<evidence type="ECO:0000313" key="6">
    <source>
        <dbReference type="EMBL" id="RKN40446.1"/>
    </source>
</evidence>
<reference evidence="6 7" key="1">
    <citation type="journal article" date="2014" name="Int. J. Syst. Evol. Microbiol.">
        <title>Streptomyces hoynatensis sp. nov., isolated from deep marine sediment.</title>
        <authorList>
            <person name="Veyisoglu A."/>
            <person name="Sahin N."/>
        </authorList>
    </citation>
    <scope>NUCLEOTIDE SEQUENCE [LARGE SCALE GENOMIC DNA]</scope>
    <source>
        <strain evidence="6 7">KCTC 29097</strain>
    </source>
</reference>
<keyword evidence="7" id="KW-1185">Reference proteome</keyword>
<dbReference type="Proteomes" id="UP000272474">
    <property type="component" value="Unassembled WGS sequence"/>
</dbReference>
<dbReference type="PROSITE" id="PS50977">
    <property type="entry name" value="HTH_TETR_2"/>
    <property type="match status" value="1"/>
</dbReference>
<dbReference type="OrthoDB" id="8479950at2"/>
<dbReference type="SUPFAM" id="SSF46689">
    <property type="entry name" value="Homeodomain-like"/>
    <property type="match status" value="1"/>
</dbReference>
<protein>
    <submittedName>
        <fullName evidence="6">TetR/AcrR family transcriptional regulator</fullName>
    </submittedName>
</protein>
<name>A0A3A9YZ25_9ACTN</name>
<sequence>MNGRPPPPSPPYRRLSVEERRRQIIAAAQGLFARNAPEDVSLEDVAAAAGVSRPLVYRYFPGGKQQLYEAALSAAAERLERCFEIPERGPLSARMAEVLDRYLAFVDQHAEGFTALLKGGSVVETSRTTATVDRVRRVAADHVLRHLRQPSPSPWLLLTVRTWLSVVEAASLIWLDEGRQWPPDRLRDWLLDQLMGDLVVTAGRDRPTARMLRPVNALEPRGGRRDRLIGRTLALFVTWRLRPRA</sequence>
<evidence type="ECO:0000256" key="1">
    <source>
        <dbReference type="ARBA" id="ARBA00023015"/>
    </source>
</evidence>
<feature type="domain" description="HTH tetR-type" evidence="5">
    <location>
        <begin position="18"/>
        <end position="78"/>
    </location>
</feature>
<dbReference type="Pfam" id="PF21943">
    <property type="entry name" value="TetR_C_46"/>
    <property type="match status" value="1"/>
</dbReference>
<comment type="caution">
    <text evidence="6">The sequence shown here is derived from an EMBL/GenBank/DDBJ whole genome shotgun (WGS) entry which is preliminary data.</text>
</comment>
<feature type="DNA-binding region" description="H-T-H motif" evidence="4">
    <location>
        <begin position="41"/>
        <end position="60"/>
    </location>
</feature>
<dbReference type="Pfam" id="PF00440">
    <property type="entry name" value="TetR_N"/>
    <property type="match status" value="1"/>
</dbReference>
<proteinExistence type="predicted"/>
<dbReference type="InterPro" id="IPR054129">
    <property type="entry name" value="DesT_TetR_C"/>
</dbReference>
<evidence type="ECO:0000259" key="5">
    <source>
        <dbReference type="PROSITE" id="PS50977"/>
    </source>
</evidence>
<dbReference type="Gene3D" id="1.10.357.10">
    <property type="entry name" value="Tetracycline Repressor, domain 2"/>
    <property type="match status" value="1"/>
</dbReference>
<dbReference type="AlphaFoldDB" id="A0A3A9YZ25"/>
<dbReference type="EMBL" id="RBAL01000010">
    <property type="protein sequence ID" value="RKN40446.1"/>
    <property type="molecule type" value="Genomic_DNA"/>
</dbReference>
<keyword evidence="3" id="KW-0804">Transcription</keyword>
<keyword evidence="2 4" id="KW-0238">DNA-binding</keyword>
<dbReference type="RefSeq" id="WP_120681154.1">
    <property type="nucleotide sequence ID" value="NZ_RBAL01000010.1"/>
</dbReference>
<organism evidence="6 7">
    <name type="scientific">Streptomyces hoynatensis</name>
    <dbReference type="NCBI Taxonomy" id="1141874"/>
    <lineage>
        <taxon>Bacteria</taxon>
        <taxon>Bacillati</taxon>
        <taxon>Actinomycetota</taxon>
        <taxon>Actinomycetes</taxon>
        <taxon>Kitasatosporales</taxon>
        <taxon>Streptomycetaceae</taxon>
        <taxon>Streptomyces</taxon>
    </lineage>
</organism>
<dbReference type="InterPro" id="IPR001647">
    <property type="entry name" value="HTH_TetR"/>
</dbReference>
<dbReference type="PANTHER" id="PTHR30055">
    <property type="entry name" value="HTH-TYPE TRANSCRIPTIONAL REGULATOR RUTR"/>
    <property type="match status" value="1"/>
</dbReference>
<dbReference type="GO" id="GO:0000976">
    <property type="term" value="F:transcription cis-regulatory region binding"/>
    <property type="evidence" value="ECO:0007669"/>
    <property type="project" value="TreeGrafter"/>
</dbReference>
<accession>A0A3A9YZ25</accession>
<keyword evidence="1" id="KW-0805">Transcription regulation</keyword>
<dbReference type="PANTHER" id="PTHR30055:SF174">
    <property type="entry name" value="TRANSCRIPTIONAL REGULATORY PROTEIN (PROBABLY TETR-FAMILY)-RELATED"/>
    <property type="match status" value="1"/>
</dbReference>
<evidence type="ECO:0000256" key="4">
    <source>
        <dbReference type="PROSITE-ProRule" id="PRU00335"/>
    </source>
</evidence>
<evidence type="ECO:0000256" key="3">
    <source>
        <dbReference type="ARBA" id="ARBA00023163"/>
    </source>
</evidence>
<dbReference type="InterPro" id="IPR009057">
    <property type="entry name" value="Homeodomain-like_sf"/>
</dbReference>